<evidence type="ECO:0000313" key="3">
    <source>
        <dbReference type="Proteomes" id="UP000008021"/>
    </source>
</evidence>
<dbReference type="HOGENOM" id="CLU_1024438_0_0_1"/>
<feature type="region of interest" description="Disordered" evidence="1">
    <location>
        <begin position="107"/>
        <end position="272"/>
    </location>
</feature>
<evidence type="ECO:0000256" key="1">
    <source>
        <dbReference type="SAM" id="MobiDB-lite"/>
    </source>
</evidence>
<feature type="compositionally biased region" description="Basic residues" evidence="1">
    <location>
        <begin position="259"/>
        <end position="272"/>
    </location>
</feature>
<feature type="compositionally biased region" description="Polar residues" evidence="1">
    <location>
        <begin position="73"/>
        <end position="83"/>
    </location>
</feature>
<reference evidence="2" key="1">
    <citation type="submission" date="2015-04" db="UniProtKB">
        <authorList>
            <consortium name="EnsemblPlants"/>
        </authorList>
    </citation>
    <scope>IDENTIFICATION</scope>
</reference>
<name>A0A0E0E3X1_9ORYZ</name>
<evidence type="ECO:0008006" key="4">
    <source>
        <dbReference type="Google" id="ProtNLM"/>
    </source>
</evidence>
<dbReference type="AlphaFoldDB" id="A0A0E0E3X1"/>
<proteinExistence type="predicted"/>
<reference evidence="2" key="2">
    <citation type="submission" date="2018-05" db="EMBL/GenBank/DDBJ databases">
        <title>OmerRS3 (Oryza meridionalis Reference Sequence Version 3).</title>
        <authorList>
            <person name="Zhang J."/>
            <person name="Kudrna D."/>
            <person name="Lee S."/>
            <person name="Talag J."/>
            <person name="Welchert J."/>
            <person name="Wing R.A."/>
        </authorList>
    </citation>
    <scope>NUCLEOTIDE SEQUENCE [LARGE SCALE GENOMIC DNA]</scope>
    <source>
        <strain evidence="2">cv. OR44</strain>
    </source>
</reference>
<dbReference type="EnsemblPlants" id="OMERI06G21620.10">
    <property type="protein sequence ID" value="OMERI06G21620.10"/>
    <property type="gene ID" value="OMERI06G21620"/>
</dbReference>
<dbReference type="Proteomes" id="UP000008021">
    <property type="component" value="Chromosome 6"/>
</dbReference>
<evidence type="ECO:0000313" key="2">
    <source>
        <dbReference type="EnsemblPlants" id="OMERI06G21620.10"/>
    </source>
</evidence>
<accession>A0A0E0E3X1</accession>
<dbReference type="Gramene" id="OMERI06G21620.10">
    <property type="protein sequence ID" value="OMERI06G21620.10"/>
    <property type="gene ID" value="OMERI06G21620"/>
</dbReference>
<feature type="compositionally biased region" description="Gly residues" evidence="1">
    <location>
        <begin position="185"/>
        <end position="197"/>
    </location>
</feature>
<feature type="compositionally biased region" description="Basic residues" evidence="1">
    <location>
        <begin position="154"/>
        <end position="167"/>
    </location>
</feature>
<sequence length="272" mass="29259">MESPKSPSRLISQQQAVDRNEEQRHGAADATAARSVTSLSPLAAGRTVPWTPVAVAWEARRRGGGEIEKNIQSRKNNQEQNQIENRHNQEQKSKGLRVLLVAAVVASGSSRVRRPDESPGEDELAAAPRPWMTAGASPIASAAKIEGEEVPTSHRSRRHRPPHRSHLATRGSSGRRREAWSGDVPHGGTGGGGGVEVRGGIPYLHSSTTPGEGEEGGATSPMAARSTGRRGGAGGEEKEAQRHRREEEEEGLRGDVSRRRASHRRRGCIPLP</sequence>
<feature type="compositionally biased region" description="Polar residues" evidence="1">
    <location>
        <begin position="1"/>
        <end position="17"/>
    </location>
</feature>
<feature type="region of interest" description="Disordered" evidence="1">
    <location>
        <begin position="1"/>
        <end position="47"/>
    </location>
</feature>
<protein>
    <recommendedName>
        <fullName evidence="4">DUF834 domain-containing protein</fullName>
    </recommendedName>
</protein>
<keyword evidence="3" id="KW-1185">Reference proteome</keyword>
<feature type="compositionally biased region" description="Basic and acidic residues" evidence="1">
    <location>
        <begin position="84"/>
        <end position="93"/>
    </location>
</feature>
<organism evidence="2">
    <name type="scientific">Oryza meridionalis</name>
    <dbReference type="NCBI Taxonomy" id="40149"/>
    <lineage>
        <taxon>Eukaryota</taxon>
        <taxon>Viridiplantae</taxon>
        <taxon>Streptophyta</taxon>
        <taxon>Embryophyta</taxon>
        <taxon>Tracheophyta</taxon>
        <taxon>Spermatophyta</taxon>
        <taxon>Magnoliopsida</taxon>
        <taxon>Liliopsida</taxon>
        <taxon>Poales</taxon>
        <taxon>Poaceae</taxon>
        <taxon>BOP clade</taxon>
        <taxon>Oryzoideae</taxon>
        <taxon>Oryzeae</taxon>
        <taxon>Oryzinae</taxon>
        <taxon>Oryza</taxon>
    </lineage>
</organism>
<feature type="compositionally biased region" description="Basic and acidic residues" evidence="1">
    <location>
        <begin position="18"/>
        <end position="27"/>
    </location>
</feature>
<feature type="region of interest" description="Disordered" evidence="1">
    <location>
        <begin position="63"/>
        <end position="95"/>
    </location>
</feature>
<feature type="compositionally biased region" description="Basic and acidic residues" evidence="1">
    <location>
        <begin position="235"/>
        <end position="258"/>
    </location>
</feature>